<name>A0ABX2VVN3_AJEDR</name>
<sequence>MIHFQIFLRLGPDETHVKKCMRSDQMKPNVKFMVPAASLVTEEKLQIELFRVTISEIKLSLKFSLNDHIESYITILIKRRGSVTTVMRESENELNTDELTDRRNDISLQDAATTAAAARDAEEGEDVTMRVMLSQLIDITVSVLI</sequence>
<proteinExistence type="predicted"/>
<reference evidence="2" key="1">
    <citation type="journal article" date="2015" name="PLoS Genet.">
        <title>The dynamic genome and transcriptome of the human fungal pathogen Blastomyces and close relative Emmonsia.</title>
        <authorList>
            <person name="Munoz J.F."/>
            <person name="Gauthier G.M."/>
            <person name="Desjardins C.A."/>
            <person name="Gallo J.E."/>
            <person name="Holder J."/>
            <person name="Sullivan T.D."/>
            <person name="Marty A.J."/>
            <person name="Carmen J.C."/>
            <person name="Chen Z."/>
            <person name="Ding L."/>
            <person name="Gujja S."/>
            <person name="Magrini V."/>
            <person name="Misas E."/>
            <person name="Mitreva M."/>
            <person name="Priest M."/>
            <person name="Saif S."/>
            <person name="Whiston E.A."/>
            <person name="Young S."/>
            <person name="Zeng Q."/>
            <person name="Goldman W.E."/>
            <person name="Mardis E.R."/>
            <person name="Taylor J.W."/>
            <person name="McEwen J.G."/>
            <person name="Clay O.K."/>
            <person name="Klein B.S."/>
            <person name="Cuomo C.A."/>
        </authorList>
    </citation>
    <scope>NUCLEOTIDE SEQUENCE [LARGE SCALE GENOMIC DNA]</scope>
    <source>
        <strain evidence="2">ER-3 / ATCC MYA-2586</strain>
    </source>
</reference>
<dbReference type="GeneID" id="69031864"/>
<gene>
    <name evidence="1" type="ORF">BDCG_16972</name>
</gene>
<organism evidence="1 2">
    <name type="scientific">Ajellomyces dermatitidis (strain ER-3 / ATCC MYA-2586)</name>
    <name type="common">Blastomyces dermatitidis</name>
    <dbReference type="NCBI Taxonomy" id="559297"/>
    <lineage>
        <taxon>Eukaryota</taxon>
        <taxon>Fungi</taxon>
        <taxon>Dikarya</taxon>
        <taxon>Ascomycota</taxon>
        <taxon>Pezizomycotina</taxon>
        <taxon>Eurotiomycetes</taxon>
        <taxon>Eurotiomycetidae</taxon>
        <taxon>Onygenales</taxon>
        <taxon>Ajellomycetaceae</taxon>
        <taxon>Blastomyces</taxon>
    </lineage>
</organism>
<evidence type="ECO:0000313" key="2">
    <source>
        <dbReference type="Proteomes" id="UP000002039"/>
    </source>
</evidence>
<keyword evidence="2" id="KW-1185">Reference proteome</keyword>
<protein>
    <submittedName>
        <fullName evidence="1">Uncharacterized protein</fullName>
    </submittedName>
</protein>
<dbReference type="EMBL" id="EQ999976">
    <property type="protein sequence ID" value="OAT01208.1"/>
    <property type="molecule type" value="Genomic_DNA"/>
</dbReference>
<accession>A0ABX2VVN3</accession>
<evidence type="ECO:0000313" key="1">
    <source>
        <dbReference type="EMBL" id="OAT01208.1"/>
    </source>
</evidence>
<dbReference type="Proteomes" id="UP000002039">
    <property type="component" value="Unassembled WGS sequence"/>
</dbReference>
<dbReference type="RefSeq" id="XP_045280935.1">
    <property type="nucleotide sequence ID" value="XM_045426149.1"/>
</dbReference>